<evidence type="ECO:0000256" key="1">
    <source>
        <dbReference type="ARBA" id="ARBA00008056"/>
    </source>
</evidence>
<dbReference type="eggNOG" id="KOG0143">
    <property type="taxonomic scope" value="Eukaryota"/>
</dbReference>
<gene>
    <name evidence="7" type="ORF">AMTR_s00021p00254520</name>
</gene>
<dbReference type="AlphaFoldDB" id="W1Q0R0"/>
<dbReference type="PANTHER" id="PTHR10209:SF885">
    <property type="entry name" value="2OG-FE(II) OXYGENASE FAMILY, PUTATIVE (AFU_ORTHOLOGUE AFUA_2G00750)-RELATED"/>
    <property type="match status" value="1"/>
</dbReference>
<dbReference type="InterPro" id="IPR026992">
    <property type="entry name" value="DIOX_N"/>
</dbReference>
<protein>
    <recommendedName>
        <fullName evidence="6">Fe2OG dioxygenase domain-containing protein</fullName>
    </recommendedName>
</protein>
<dbReference type="PANTHER" id="PTHR10209">
    <property type="entry name" value="OXIDOREDUCTASE, 2OG-FE II OXYGENASE FAMILY PROTEIN"/>
    <property type="match status" value="1"/>
</dbReference>
<dbReference type="Gramene" id="ERN14159">
    <property type="protein sequence ID" value="ERN14159"/>
    <property type="gene ID" value="AMTR_s00021p00254520"/>
</dbReference>
<evidence type="ECO:0000313" key="7">
    <source>
        <dbReference type="EMBL" id="ERN14159.1"/>
    </source>
</evidence>
<proteinExistence type="inferred from homology"/>
<dbReference type="Pfam" id="PF14226">
    <property type="entry name" value="DIOX_N"/>
    <property type="match status" value="1"/>
</dbReference>
<dbReference type="Gene3D" id="2.60.120.330">
    <property type="entry name" value="B-lactam Antibiotic, Isopenicillin N Synthase, Chain"/>
    <property type="match status" value="1"/>
</dbReference>
<dbReference type="PROSITE" id="PS51471">
    <property type="entry name" value="FE2OG_OXY"/>
    <property type="match status" value="1"/>
</dbReference>
<evidence type="ECO:0000256" key="5">
    <source>
        <dbReference type="RuleBase" id="RU003682"/>
    </source>
</evidence>
<evidence type="ECO:0000313" key="8">
    <source>
        <dbReference type="Proteomes" id="UP000017836"/>
    </source>
</evidence>
<comment type="similarity">
    <text evidence="1 5">Belongs to the iron/ascorbate-dependent oxidoreductase family.</text>
</comment>
<dbReference type="GO" id="GO:0046872">
    <property type="term" value="F:metal ion binding"/>
    <property type="evidence" value="ECO:0007669"/>
    <property type="project" value="UniProtKB-KW"/>
</dbReference>
<keyword evidence="4 5" id="KW-0408">Iron</keyword>
<sequence length="354" mass="40182">MAWDMDPAFAQVQEDRPSNTANLSAEGVPIIDLGPLFSSNSDDSTALSKIVDQIGKGCKEWGFFQVINHGMPIELRNEVKKVAAKFFSQSVEEKRKIRRDEDNAMGYFDAENTRNVRDWKEVFDFLVVNPSEIPAEYDGEQVTRTITMGNRWPENLPEMRKACEEYAKATEKLAIKLLELISLSLGLSATCLNGFFKNQTSFIRLNYYPPCPCPDVALGVGRHKDAGALTVLAQDEVGGLEVRGKDGKWVAVKPVLDSYIINVGDIVQVWSNDAYESAEHRVVVNSKRERFSVPFFYNPSHYEFIKPLEELLSKDNPPKYSGYNWGYLFTSRKLSNFKKMTVENLQVHHFKAFP</sequence>
<name>W1Q0R0_AMBTC</name>
<dbReference type="PRINTS" id="PR00682">
    <property type="entry name" value="IPNSYNTHASE"/>
</dbReference>
<dbReference type="OMA" id="ARCPAHT"/>
<dbReference type="KEGG" id="atr:18442412"/>
<accession>W1Q0R0</accession>
<evidence type="ECO:0000256" key="2">
    <source>
        <dbReference type="ARBA" id="ARBA00022723"/>
    </source>
</evidence>
<dbReference type="OrthoDB" id="288590at2759"/>
<evidence type="ECO:0000256" key="4">
    <source>
        <dbReference type="ARBA" id="ARBA00023004"/>
    </source>
</evidence>
<dbReference type="Proteomes" id="UP000017836">
    <property type="component" value="Unassembled WGS sequence"/>
</dbReference>
<reference evidence="8" key="1">
    <citation type="journal article" date="2013" name="Science">
        <title>The Amborella genome and the evolution of flowering plants.</title>
        <authorList>
            <consortium name="Amborella Genome Project"/>
        </authorList>
    </citation>
    <scope>NUCLEOTIDE SEQUENCE [LARGE SCALE GENOMIC DNA]</scope>
</reference>
<dbReference type="EMBL" id="KI392560">
    <property type="protein sequence ID" value="ERN14159.1"/>
    <property type="molecule type" value="Genomic_DNA"/>
</dbReference>
<feature type="domain" description="Fe2OG dioxygenase" evidence="6">
    <location>
        <begin position="199"/>
        <end position="299"/>
    </location>
</feature>
<evidence type="ECO:0000256" key="3">
    <source>
        <dbReference type="ARBA" id="ARBA00023002"/>
    </source>
</evidence>
<dbReference type="SUPFAM" id="SSF51197">
    <property type="entry name" value="Clavaminate synthase-like"/>
    <property type="match status" value="1"/>
</dbReference>
<keyword evidence="2 5" id="KW-0479">Metal-binding</keyword>
<organism evidence="7 8">
    <name type="scientific">Amborella trichopoda</name>
    <dbReference type="NCBI Taxonomy" id="13333"/>
    <lineage>
        <taxon>Eukaryota</taxon>
        <taxon>Viridiplantae</taxon>
        <taxon>Streptophyta</taxon>
        <taxon>Embryophyta</taxon>
        <taxon>Tracheophyta</taxon>
        <taxon>Spermatophyta</taxon>
        <taxon>Magnoliopsida</taxon>
        <taxon>Amborellales</taxon>
        <taxon>Amborellaceae</taxon>
        <taxon>Amborella</taxon>
    </lineage>
</organism>
<keyword evidence="8" id="KW-1185">Reference proteome</keyword>
<evidence type="ECO:0000259" key="6">
    <source>
        <dbReference type="PROSITE" id="PS51471"/>
    </source>
</evidence>
<dbReference type="InterPro" id="IPR005123">
    <property type="entry name" value="Oxoglu/Fe-dep_dioxygenase_dom"/>
</dbReference>
<dbReference type="FunFam" id="2.60.120.330:FF:000012">
    <property type="entry name" value="Gibberellin 20 oxidase 1"/>
    <property type="match status" value="1"/>
</dbReference>
<dbReference type="HOGENOM" id="CLU_010119_16_3_1"/>
<dbReference type="InterPro" id="IPR044861">
    <property type="entry name" value="IPNS-like_FE2OG_OXY"/>
</dbReference>
<keyword evidence="3 5" id="KW-0560">Oxidoreductase</keyword>
<dbReference type="GO" id="GO:0051213">
    <property type="term" value="F:dioxygenase activity"/>
    <property type="evidence" value="ECO:0007669"/>
    <property type="project" value="UniProtKB-ARBA"/>
</dbReference>
<dbReference type="Pfam" id="PF03171">
    <property type="entry name" value="2OG-FeII_Oxy"/>
    <property type="match status" value="1"/>
</dbReference>
<dbReference type="InterPro" id="IPR027443">
    <property type="entry name" value="IPNS-like_sf"/>
</dbReference>